<dbReference type="EnsemblMetazoa" id="CPIJ006895-RA">
    <property type="protein sequence ID" value="CPIJ006895-PA"/>
    <property type="gene ID" value="CPIJ006895"/>
</dbReference>
<dbReference type="InParanoid" id="B0WJM8"/>
<reference evidence="2" key="2">
    <citation type="submission" date="2021-02" db="UniProtKB">
        <authorList>
            <consortium name="EnsemblMetazoa"/>
        </authorList>
    </citation>
    <scope>IDENTIFICATION</scope>
    <source>
        <strain evidence="2">JHB</strain>
    </source>
</reference>
<gene>
    <name evidence="2" type="primary">6039277</name>
    <name evidence="1" type="ORF">CpipJ_CPIJ006895</name>
</gene>
<dbReference type="EMBL" id="DS231961">
    <property type="protein sequence ID" value="EDS29255.1"/>
    <property type="molecule type" value="Genomic_DNA"/>
</dbReference>
<keyword evidence="3" id="KW-1185">Reference proteome</keyword>
<sequence length="120" mass="14077">MAELVPRISYDLERGQSWFVVLPESYFVDAIMVHETAFRSPFLDTFRYTHVALDEAGIQKLWQRQSGDVHCLWAWGVRSRGHMEDDKYLVFEDMLLAWVILVVGFGSPRCWCYIQVVMTI</sequence>
<reference evidence="1" key="1">
    <citation type="submission" date="2007-03" db="EMBL/GenBank/DDBJ databases">
        <title>Annotation of Culex pipiens quinquefasciatus.</title>
        <authorList>
            <consortium name="The Broad Institute Genome Sequencing Platform"/>
            <person name="Atkinson P.W."/>
            <person name="Hemingway J."/>
            <person name="Christensen B.M."/>
            <person name="Higgs S."/>
            <person name="Kodira C."/>
            <person name="Hannick L."/>
            <person name="Megy K."/>
            <person name="O'Leary S."/>
            <person name="Pearson M."/>
            <person name="Haas B.J."/>
            <person name="Mauceli E."/>
            <person name="Wortman J.R."/>
            <person name="Lee N.H."/>
            <person name="Guigo R."/>
            <person name="Stanke M."/>
            <person name="Alvarado L."/>
            <person name="Amedeo P."/>
            <person name="Antoine C.H."/>
            <person name="Arensburger P."/>
            <person name="Bidwell S.L."/>
            <person name="Crawford M."/>
            <person name="Camaro F."/>
            <person name="Devon K."/>
            <person name="Engels R."/>
            <person name="Hammond M."/>
            <person name="Howarth C."/>
            <person name="Koehrsen M."/>
            <person name="Lawson D."/>
            <person name="Montgomery P."/>
            <person name="Nene V."/>
            <person name="Nusbaum C."/>
            <person name="Puiu D."/>
            <person name="Romero-Severson J."/>
            <person name="Severson D.W."/>
            <person name="Shumway M."/>
            <person name="Sisk P."/>
            <person name="Stolte C."/>
            <person name="Zeng Q."/>
            <person name="Eisenstadt E."/>
            <person name="Fraser-Liggett C."/>
            <person name="Strausberg R."/>
            <person name="Galagan J."/>
            <person name="Birren B."/>
            <person name="Collins F.H."/>
        </authorList>
    </citation>
    <scope>NUCLEOTIDE SEQUENCE [LARGE SCALE GENOMIC DNA]</scope>
    <source>
        <strain evidence="1">JHB</strain>
    </source>
</reference>
<organism>
    <name type="scientific">Culex quinquefasciatus</name>
    <name type="common">Southern house mosquito</name>
    <name type="synonym">Culex pungens</name>
    <dbReference type="NCBI Taxonomy" id="7176"/>
    <lineage>
        <taxon>Eukaryota</taxon>
        <taxon>Metazoa</taxon>
        <taxon>Ecdysozoa</taxon>
        <taxon>Arthropoda</taxon>
        <taxon>Hexapoda</taxon>
        <taxon>Insecta</taxon>
        <taxon>Pterygota</taxon>
        <taxon>Neoptera</taxon>
        <taxon>Endopterygota</taxon>
        <taxon>Diptera</taxon>
        <taxon>Nematocera</taxon>
        <taxon>Culicoidea</taxon>
        <taxon>Culicidae</taxon>
        <taxon>Culicinae</taxon>
        <taxon>Culicini</taxon>
        <taxon>Culex</taxon>
        <taxon>Culex</taxon>
    </lineage>
</organism>
<evidence type="ECO:0000313" key="2">
    <source>
        <dbReference type="EnsemblMetazoa" id="CPIJ006895-PA"/>
    </source>
</evidence>
<evidence type="ECO:0000313" key="3">
    <source>
        <dbReference type="Proteomes" id="UP000002320"/>
    </source>
</evidence>
<accession>B0WJM8</accession>
<proteinExistence type="predicted"/>
<dbReference type="HOGENOM" id="CLU_2051905_0_0_1"/>
<protein>
    <submittedName>
        <fullName evidence="1 2">Uncharacterized protein</fullName>
    </submittedName>
</protein>
<dbReference type="KEGG" id="cqu:CpipJ_CPIJ006895"/>
<evidence type="ECO:0000313" key="1">
    <source>
        <dbReference type="EMBL" id="EDS29255.1"/>
    </source>
</evidence>
<dbReference type="VEuPathDB" id="VectorBase:CPIJ006895"/>
<dbReference type="AlphaFoldDB" id="B0WJM8"/>
<dbReference type="Proteomes" id="UP000002320">
    <property type="component" value="Unassembled WGS sequence"/>
</dbReference>
<name>B0WJM8_CULQU</name>